<reference evidence="2 3" key="1">
    <citation type="submission" date="2015-08" db="EMBL/GenBank/DDBJ databases">
        <authorList>
            <person name="Babu N.S."/>
            <person name="Beckwith C.J."/>
            <person name="Beseler K.G."/>
            <person name="Brison A."/>
            <person name="Carone J.V."/>
            <person name="Caskin T.P."/>
            <person name="Diamond M."/>
            <person name="Durham M.E."/>
            <person name="Foxe J.M."/>
            <person name="Go M."/>
            <person name="Henderson B.A."/>
            <person name="Jones I.B."/>
            <person name="McGettigan J.A."/>
            <person name="Micheletti S.J."/>
            <person name="Nasrallah M.E."/>
            <person name="Ortiz D."/>
            <person name="Piller C.R."/>
            <person name="Privatt S.R."/>
            <person name="Schneider S.L."/>
            <person name="Sharp S."/>
            <person name="Smith T.C."/>
            <person name="Stanton J.D."/>
            <person name="Ullery H.E."/>
            <person name="Wilson R.J."/>
            <person name="Serrano M.G."/>
            <person name="Buck G."/>
            <person name="Lee V."/>
            <person name="Wang Y."/>
            <person name="Carvalho R."/>
            <person name="Voegtly L."/>
            <person name="Shi R."/>
            <person name="Duckworth R."/>
            <person name="Johnson A."/>
            <person name="Loviza R."/>
            <person name="Walstead R."/>
            <person name="Shah Z."/>
            <person name="Kiflezghi M."/>
            <person name="Wade K."/>
            <person name="Ball S.L."/>
            <person name="Bradley K.W."/>
            <person name="Asai D.J."/>
            <person name="Bowman C.A."/>
            <person name="Russell D.A."/>
            <person name="Pope W.H."/>
            <person name="Jacobs-Sera D."/>
            <person name="Hendrix R.W."/>
            <person name="Hatfull G.F."/>
        </authorList>
    </citation>
    <scope>NUCLEOTIDE SEQUENCE [LARGE SCALE GENOMIC DNA]</scope>
    <source>
        <strain evidence="2 3">DSM 27648</strain>
    </source>
</reference>
<dbReference type="STRING" id="1391654.AKJ09_06687"/>
<proteinExistence type="predicted"/>
<dbReference type="InterPro" id="IPR008283">
    <property type="entry name" value="Peptidase_M17_N"/>
</dbReference>
<dbReference type="Proteomes" id="UP000064967">
    <property type="component" value="Chromosome"/>
</dbReference>
<dbReference type="KEGG" id="llu:AKJ09_06687"/>
<protein>
    <recommendedName>
        <fullName evidence="1">Peptidase M17 leucyl aminopeptidase N-terminal domain-containing protein</fullName>
    </recommendedName>
</protein>
<sequence>MLDLRFVAPDLRRLDEVSAEVVVGCIYKDERPLGGLSGLLDWRLSGRLSRLARDGFLVGDVGEVLAVPARPRLPFDKVLVAGLGVRASFDEAVFRRVLERVLDTLAGLSVKKAVVELPGRGDGTFDVDRATEILLDLARDDVHDALALVEDPESQRRIEKFAGERRRSARRSQHHG</sequence>
<dbReference type="InterPro" id="IPR043472">
    <property type="entry name" value="Macro_dom-like"/>
</dbReference>
<dbReference type="Pfam" id="PF02789">
    <property type="entry name" value="Peptidase_M17_N"/>
    <property type="match status" value="1"/>
</dbReference>
<dbReference type="Gene3D" id="3.40.220.10">
    <property type="entry name" value="Leucine Aminopeptidase, subunit E, domain 1"/>
    <property type="match status" value="1"/>
</dbReference>
<accession>A0A0K1Q2M9</accession>
<dbReference type="GO" id="GO:0070006">
    <property type="term" value="F:metalloaminopeptidase activity"/>
    <property type="evidence" value="ECO:0007669"/>
    <property type="project" value="InterPro"/>
</dbReference>
<dbReference type="RefSeq" id="WP_146651386.1">
    <property type="nucleotide sequence ID" value="NZ_CP012333.1"/>
</dbReference>
<dbReference type="AlphaFoldDB" id="A0A0K1Q2M9"/>
<evidence type="ECO:0000313" key="2">
    <source>
        <dbReference type="EMBL" id="AKV00024.1"/>
    </source>
</evidence>
<name>A0A0K1Q2M9_9BACT</name>
<organism evidence="2 3">
    <name type="scientific">Labilithrix luteola</name>
    <dbReference type="NCBI Taxonomy" id="1391654"/>
    <lineage>
        <taxon>Bacteria</taxon>
        <taxon>Pseudomonadati</taxon>
        <taxon>Myxococcota</taxon>
        <taxon>Polyangia</taxon>
        <taxon>Polyangiales</taxon>
        <taxon>Labilitrichaceae</taxon>
        <taxon>Labilithrix</taxon>
    </lineage>
</organism>
<dbReference type="SUPFAM" id="SSF52949">
    <property type="entry name" value="Macro domain-like"/>
    <property type="match status" value="1"/>
</dbReference>
<keyword evidence="3" id="KW-1185">Reference proteome</keyword>
<gene>
    <name evidence="2" type="ORF">AKJ09_06687</name>
</gene>
<dbReference type="GO" id="GO:0006508">
    <property type="term" value="P:proteolysis"/>
    <property type="evidence" value="ECO:0007669"/>
    <property type="project" value="InterPro"/>
</dbReference>
<evidence type="ECO:0000259" key="1">
    <source>
        <dbReference type="Pfam" id="PF02789"/>
    </source>
</evidence>
<dbReference type="EMBL" id="CP012333">
    <property type="protein sequence ID" value="AKV00024.1"/>
    <property type="molecule type" value="Genomic_DNA"/>
</dbReference>
<feature type="domain" description="Peptidase M17 leucyl aminopeptidase N-terminal" evidence="1">
    <location>
        <begin position="22"/>
        <end position="122"/>
    </location>
</feature>
<evidence type="ECO:0000313" key="3">
    <source>
        <dbReference type="Proteomes" id="UP000064967"/>
    </source>
</evidence>
<dbReference type="OrthoDB" id="5511693at2"/>